<feature type="region of interest" description="Disordered" evidence="1">
    <location>
        <begin position="1"/>
        <end position="196"/>
    </location>
</feature>
<dbReference type="EMBL" id="JBFXLU010000013">
    <property type="protein sequence ID" value="KAL2854832.1"/>
    <property type="molecule type" value="Genomic_DNA"/>
</dbReference>
<evidence type="ECO:0000256" key="1">
    <source>
        <dbReference type="SAM" id="MobiDB-lite"/>
    </source>
</evidence>
<gene>
    <name evidence="2" type="ORF">BJY01DRAFT_25113</name>
</gene>
<dbReference type="Proteomes" id="UP001610446">
    <property type="component" value="Unassembled WGS sequence"/>
</dbReference>
<feature type="compositionally biased region" description="Polar residues" evidence="1">
    <location>
        <begin position="136"/>
        <end position="150"/>
    </location>
</feature>
<feature type="compositionally biased region" description="Basic and acidic residues" evidence="1">
    <location>
        <begin position="171"/>
        <end position="180"/>
    </location>
</feature>
<evidence type="ECO:0000313" key="3">
    <source>
        <dbReference type="Proteomes" id="UP001610446"/>
    </source>
</evidence>
<comment type="caution">
    <text evidence="2">The sequence shown here is derived from an EMBL/GenBank/DDBJ whole genome shotgun (WGS) entry which is preliminary data.</text>
</comment>
<keyword evidence="3" id="KW-1185">Reference proteome</keyword>
<reference evidence="2 3" key="1">
    <citation type="submission" date="2024-07" db="EMBL/GenBank/DDBJ databases">
        <title>Section-level genome sequencing and comparative genomics of Aspergillus sections Usti and Cavernicolus.</title>
        <authorList>
            <consortium name="Lawrence Berkeley National Laboratory"/>
            <person name="Nybo J.L."/>
            <person name="Vesth T.C."/>
            <person name="Theobald S."/>
            <person name="Frisvad J.C."/>
            <person name="Larsen T.O."/>
            <person name="Kjaerboelling I."/>
            <person name="Rothschild-Mancinelli K."/>
            <person name="Lyhne E.K."/>
            <person name="Kogle M.E."/>
            <person name="Barry K."/>
            <person name="Clum A."/>
            <person name="Na H."/>
            <person name="Ledsgaard L."/>
            <person name="Lin J."/>
            <person name="Lipzen A."/>
            <person name="Kuo A."/>
            <person name="Riley R."/>
            <person name="Mondo S."/>
            <person name="Labutti K."/>
            <person name="Haridas S."/>
            <person name="Pangalinan J."/>
            <person name="Salamov A.A."/>
            <person name="Simmons B.A."/>
            <person name="Magnuson J.K."/>
            <person name="Chen J."/>
            <person name="Drula E."/>
            <person name="Henrissat B."/>
            <person name="Wiebenga A."/>
            <person name="Lubbers R.J."/>
            <person name="Gomes A.C."/>
            <person name="Makela M.R."/>
            <person name="Stajich J."/>
            <person name="Grigoriev I.V."/>
            <person name="Mortensen U.H."/>
            <person name="De Vries R.P."/>
            <person name="Baker S.E."/>
            <person name="Andersen M.R."/>
        </authorList>
    </citation>
    <scope>NUCLEOTIDE SEQUENCE [LARGE SCALE GENOMIC DNA]</scope>
    <source>
        <strain evidence="2 3">CBS 123904</strain>
    </source>
</reference>
<name>A0ABR4KU86_9EURO</name>
<evidence type="ECO:0000313" key="2">
    <source>
        <dbReference type="EMBL" id="KAL2854832.1"/>
    </source>
</evidence>
<organism evidence="2 3">
    <name type="scientific">Aspergillus pseudoustus</name>
    <dbReference type="NCBI Taxonomy" id="1810923"/>
    <lineage>
        <taxon>Eukaryota</taxon>
        <taxon>Fungi</taxon>
        <taxon>Dikarya</taxon>
        <taxon>Ascomycota</taxon>
        <taxon>Pezizomycotina</taxon>
        <taxon>Eurotiomycetes</taxon>
        <taxon>Eurotiomycetidae</taxon>
        <taxon>Eurotiales</taxon>
        <taxon>Aspergillaceae</taxon>
        <taxon>Aspergillus</taxon>
        <taxon>Aspergillus subgen. Nidulantes</taxon>
    </lineage>
</organism>
<proteinExistence type="predicted"/>
<sequence>MASAPSITALVSEPVGKPQGELTSSEVLQQGSGGDSVFPEAATDDPALIKPTESKQQDASKPSEQPPAPANGTSNDALVLEAKQEQPNVGLKRDLDVTSSLASVSKAEKPDPEQQQPEELEEPNTKKQKTSEDNNTDVVATNGTSSTPAQNGKHIPASTENKKKGGRPRKARDTIKKDVPTDGIGSRTRSRTKFVS</sequence>
<protein>
    <submittedName>
        <fullName evidence="2">Uncharacterized protein</fullName>
    </submittedName>
</protein>
<accession>A0ABR4KU86</accession>
<feature type="compositionally biased region" description="Basic and acidic residues" evidence="1">
    <location>
        <begin position="123"/>
        <end position="132"/>
    </location>
</feature>
<feature type="compositionally biased region" description="Polar residues" evidence="1">
    <location>
        <begin position="21"/>
        <end position="30"/>
    </location>
</feature>